<comment type="caution">
    <text evidence="1">The sequence shown here is derived from an EMBL/GenBank/DDBJ whole genome shotgun (WGS) entry which is preliminary data.</text>
</comment>
<proteinExistence type="predicted"/>
<protein>
    <recommendedName>
        <fullName evidence="3">DUF2855 family protein</fullName>
    </recommendedName>
</protein>
<keyword evidence="2" id="KW-1185">Reference proteome</keyword>
<evidence type="ECO:0000313" key="1">
    <source>
        <dbReference type="EMBL" id="KAK7441043.1"/>
    </source>
</evidence>
<accession>A0ABR1ITZ8</accession>
<dbReference type="InterPro" id="IPR021276">
    <property type="entry name" value="DUF2855"/>
</dbReference>
<organism evidence="1 2">
    <name type="scientific">Marasmiellus scandens</name>
    <dbReference type="NCBI Taxonomy" id="2682957"/>
    <lineage>
        <taxon>Eukaryota</taxon>
        <taxon>Fungi</taxon>
        <taxon>Dikarya</taxon>
        <taxon>Basidiomycota</taxon>
        <taxon>Agaricomycotina</taxon>
        <taxon>Agaricomycetes</taxon>
        <taxon>Agaricomycetidae</taxon>
        <taxon>Agaricales</taxon>
        <taxon>Marasmiineae</taxon>
        <taxon>Omphalotaceae</taxon>
        <taxon>Marasmiellus</taxon>
    </lineage>
</organism>
<evidence type="ECO:0008006" key="3">
    <source>
        <dbReference type="Google" id="ProtNLM"/>
    </source>
</evidence>
<dbReference type="EMBL" id="JBANRG010000065">
    <property type="protein sequence ID" value="KAK7441043.1"/>
    <property type="molecule type" value="Genomic_DNA"/>
</dbReference>
<sequence>MASTSQNLTLCFARGSSHPIIATSSKPNHIPENHILICVDRFGFSANNITYQALGEHPHFRYFDFHAPPNEGGISAKTHGVVPVWGFGTVIATSHPNVHVGERLYGYLAPTRYLLVEIDPKDGNKHAIYVPRPHFPPDRRLYNQILRCATDPVYTHETEDLIMLYRPLFWTSFWCEDWLHTSGYHGGCDVMLVSSASSKTAFCFAYCVGKRASQRKIKLIGITSSKNLAFTKSLGLYDEVYSYDDFTSVPALQGSREGPKRTKWVYVDVSGSDKLNEKVYKHFGSPYTGKLVMSVSLGMTTLTPASVVGASAGDADSMSALLSANSGNVMSVSSNGNSATTATGEAELYPKLEKFFTPEWLEVRRKQIPLQEIFAMQKRAWTELMRDCRGWVKIERVYSLRGERIKEEYEKIEKEGVAPDVGMVWSMWSGEDEIAAVCNGVSGISKAKL</sequence>
<dbReference type="Proteomes" id="UP001498398">
    <property type="component" value="Unassembled WGS sequence"/>
</dbReference>
<dbReference type="Pfam" id="PF11017">
    <property type="entry name" value="DUF2855"/>
    <property type="match status" value="1"/>
</dbReference>
<name>A0ABR1ITZ8_9AGAR</name>
<gene>
    <name evidence="1" type="ORF">VKT23_016827</name>
</gene>
<evidence type="ECO:0000313" key="2">
    <source>
        <dbReference type="Proteomes" id="UP001498398"/>
    </source>
</evidence>
<reference evidence="1 2" key="1">
    <citation type="submission" date="2024-01" db="EMBL/GenBank/DDBJ databases">
        <title>A draft genome for the cacao thread blight pathogen Marasmiellus scandens.</title>
        <authorList>
            <person name="Baruah I.K."/>
            <person name="Leung J."/>
            <person name="Bukari Y."/>
            <person name="Amoako-Attah I."/>
            <person name="Meinhardt L.W."/>
            <person name="Bailey B.A."/>
            <person name="Cohen S.P."/>
        </authorList>
    </citation>
    <scope>NUCLEOTIDE SEQUENCE [LARGE SCALE GENOMIC DNA]</scope>
    <source>
        <strain evidence="1 2">GH-19</strain>
    </source>
</reference>